<dbReference type="InterPro" id="IPR010926">
    <property type="entry name" value="Myosin_TH1"/>
</dbReference>
<feature type="region of interest" description="Disordered" evidence="1">
    <location>
        <begin position="1"/>
        <end position="37"/>
    </location>
</feature>
<dbReference type="RefSeq" id="XP_009494373.1">
    <property type="nucleotide sequence ID" value="XM_009496098.1"/>
</dbReference>
<dbReference type="GO" id="GO:0003774">
    <property type="term" value="F:cytoskeletal motor activity"/>
    <property type="evidence" value="ECO:0007669"/>
    <property type="project" value="InterPro"/>
</dbReference>
<evidence type="ECO:0000256" key="1">
    <source>
        <dbReference type="SAM" id="MobiDB-lite"/>
    </source>
</evidence>
<dbReference type="PROSITE" id="PS51757">
    <property type="entry name" value="TH1"/>
    <property type="match status" value="1"/>
</dbReference>
<organism evidence="3">
    <name type="scientific">Fonticula alba</name>
    <name type="common">Slime mold</name>
    <dbReference type="NCBI Taxonomy" id="691883"/>
    <lineage>
        <taxon>Eukaryota</taxon>
        <taxon>Rotosphaerida</taxon>
        <taxon>Fonticulaceae</taxon>
        <taxon>Fonticula</taxon>
    </lineage>
</organism>
<keyword evidence="4" id="KW-1185">Reference proteome</keyword>
<dbReference type="PANTHER" id="PTHR34969:SF1">
    <property type="entry name" value="TH1 DOMAIN-CONTAINING PROTEIN"/>
    <property type="match status" value="1"/>
</dbReference>
<dbReference type="Proteomes" id="UP000030693">
    <property type="component" value="Unassembled WGS sequence"/>
</dbReference>
<reference evidence="3" key="1">
    <citation type="submission" date="2013-04" db="EMBL/GenBank/DDBJ databases">
        <title>The Genome Sequence of Fonticula alba ATCC 38817.</title>
        <authorList>
            <consortium name="The Broad Institute Genomics Platform"/>
            <person name="Russ C."/>
            <person name="Cuomo C."/>
            <person name="Burger G."/>
            <person name="Gray M.W."/>
            <person name="Holland P.W.H."/>
            <person name="King N."/>
            <person name="Lang F.B.F."/>
            <person name="Roger A.J."/>
            <person name="Ruiz-Trillo I."/>
            <person name="Brown M."/>
            <person name="Walker B."/>
            <person name="Young S."/>
            <person name="Zeng Q."/>
            <person name="Gargeya S."/>
            <person name="Fitzgerald M."/>
            <person name="Haas B."/>
            <person name="Abouelleil A."/>
            <person name="Allen A.W."/>
            <person name="Alvarado L."/>
            <person name="Arachchi H.M."/>
            <person name="Berlin A.M."/>
            <person name="Chapman S.B."/>
            <person name="Gainer-Dewar J."/>
            <person name="Goldberg J."/>
            <person name="Griggs A."/>
            <person name="Gujja S."/>
            <person name="Hansen M."/>
            <person name="Howarth C."/>
            <person name="Imamovic A."/>
            <person name="Ireland A."/>
            <person name="Larimer J."/>
            <person name="McCowan C."/>
            <person name="Murphy C."/>
            <person name="Pearson M."/>
            <person name="Poon T.W."/>
            <person name="Priest M."/>
            <person name="Roberts A."/>
            <person name="Saif S."/>
            <person name="Shea T."/>
            <person name="Sisk P."/>
            <person name="Sykes S."/>
            <person name="Wortman J."/>
            <person name="Nusbaum C."/>
            <person name="Birren B."/>
        </authorList>
    </citation>
    <scope>NUCLEOTIDE SEQUENCE [LARGE SCALE GENOMIC DNA]</scope>
    <source>
        <strain evidence="3">ATCC 38817</strain>
    </source>
</reference>
<dbReference type="eggNOG" id="ENOG502QVI3">
    <property type="taxonomic scope" value="Eukaryota"/>
</dbReference>
<sequence>MSDELTEAFTNVTLNSEPAATEPPSAAGATDADKPSETTTMAFLGQKERRRSSAVKMFLGDYLSLASNANIIKVLARHRDQKITFSDIVVKINKRNKMQERILLLTEEAIYNIDPTNHKVKRRIALRELGGVRLSCLPDNFFCLHVPSEYDYLMVSNRKTEIVTKLMESYRELTGGDTLPVAFANTFDYRIDTDVYRDITFSEVEGGVSTQIFAKKKEPKNSRR</sequence>
<name>A0A058ZAD2_FONAL</name>
<dbReference type="GO" id="GO:0016459">
    <property type="term" value="C:myosin complex"/>
    <property type="evidence" value="ECO:0007669"/>
    <property type="project" value="InterPro"/>
</dbReference>
<accession>A0A058ZAD2</accession>
<feature type="compositionally biased region" description="Low complexity" evidence="1">
    <location>
        <begin position="16"/>
        <end position="30"/>
    </location>
</feature>
<dbReference type="Pfam" id="PF06017">
    <property type="entry name" value="Myosin_TH1"/>
    <property type="match status" value="1"/>
</dbReference>
<dbReference type="PANTHER" id="PTHR34969">
    <property type="entry name" value="OS01G0621700 PROTEIN"/>
    <property type="match status" value="1"/>
</dbReference>
<evidence type="ECO:0000259" key="2">
    <source>
        <dbReference type="PROSITE" id="PS51757"/>
    </source>
</evidence>
<dbReference type="OMA" id="RITHKAK"/>
<gene>
    <name evidence="3" type="ORF">H696_02200</name>
</gene>
<feature type="domain" description="TH1" evidence="2">
    <location>
        <begin position="47"/>
        <end position="224"/>
    </location>
</feature>
<dbReference type="AlphaFoldDB" id="A0A058ZAD2"/>
<dbReference type="OrthoDB" id="6108017at2759"/>
<evidence type="ECO:0000313" key="4">
    <source>
        <dbReference type="Proteomes" id="UP000030693"/>
    </source>
</evidence>
<dbReference type="GeneID" id="20526925"/>
<evidence type="ECO:0000313" key="3">
    <source>
        <dbReference type="EMBL" id="KCV71250.1"/>
    </source>
</evidence>
<protein>
    <recommendedName>
        <fullName evidence="2">TH1 domain-containing protein</fullName>
    </recommendedName>
</protein>
<dbReference type="EMBL" id="KB932203">
    <property type="protein sequence ID" value="KCV71250.1"/>
    <property type="molecule type" value="Genomic_DNA"/>
</dbReference>
<proteinExistence type="predicted"/>